<protein>
    <submittedName>
        <fullName evidence="2">Transcriptional regulator</fullName>
    </submittedName>
</protein>
<sequence length="576" mass="66171">MTTAPTIDWKLWWNNGLMTEAELKAYLSRLYPIENESCEWKEFKSLKHAITGNKGNDVASYVSALANMEGGHLVLGVQDGSLDLIGIQNFHSYTPDNLPPRLLGKCSNLDSEGLKVEAFQTTDSDKIIWIIHVPKHKPRLPVYAHDQAWQRVGDNLVPLRPERRDSILAESITFVDWSSEVIPDATLDDLDEDAIRVAREKFGDKHQKSRFAEGVDDWDDATFLDKAKITINGKITRTALLLLGKQESSHYLLPNPAQITWKLDTEETAYEHFGPPFLLAGTELLQRIRNITYKIFPDNELLATEVRKYETRVILEALHNCIAHQDYVRNERILVTEKTDRLIFDNGGGFFDGKPEDYFTGETTPRRYRNPWLTHAMVSLNMIDTMGHGIHSMILSQRKRYFPLPDYHHSTKDHVSLEIYGQVIDENYTKLLLERSDLDLTTVILLDQVQKHQPITAEAASRLRRDGLIEGRKPNYYVAARIAAATGSEAHYIRHRGLEKAKLKEFVIEHIRKIGPSTRDQLEHLLFPMLPEGLDDAQKRNKVINLLTEMRKDRVVSCRREGNKYFWALTDQPLDK</sequence>
<dbReference type="InterPro" id="IPR038475">
    <property type="entry name" value="RecG_C_sf"/>
</dbReference>
<accession>A0A1Z4VM78</accession>
<dbReference type="Pfam" id="PF13749">
    <property type="entry name" value="HATPase_c_4"/>
    <property type="match status" value="1"/>
</dbReference>
<dbReference type="InterPro" id="IPR007421">
    <property type="entry name" value="Schlafen_AlbA_2_dom"/>
</dbReference>
<feature type="domain" description="Schlafen AlbA-2" evidence="1">
    <location>
        <begin position="34"/>
        <end position="158"/>
    </location>
</feature>
<keyword evidence="3" id="KW-1185">Reference proteome</keyword>
<dbReference type="PANTHER" id="PTHR30595">
    <property type="entry name" value="GLPR-RELATED TRANSCRIPTIONAL REPRESSOR"/>
    <property type="match status" value="1"/>
</dbReference>
<dbReference type="KEGG" id="ttc:FOKN1_0209"/>
<evidence type="ECO:0000259" key="1">
    <source>
        <dbReference type="Pfam" id="PF04326"/>
    </source>
</evidence>
<evidence type="ECO:0000313" key="2">
    <source>
        <dbReference type="EMBL" id="BAZ92613.1"/>
    </source>
</evidence>
<dbReference type="EMBL" id="AP018052">
    <property type="protein sequence ID" value="BAZ92613.1"/>
    <property type="molecule type" value="Genomic_DNA"/>
</dbReference>
<reference evidence="2 3" key="1">
    <citation type="submission" date="2017-05" db="EMBL/GenBank/DDBJ databases">
        <title>Thiocyanate degradation by Thiohalobacter thiocyanaticus FOKN1.</title>
        <authorList>
            <person name="Oshiki M."/>
            <person name="Fukushima T."/>
            <person name="Kawano S."/>
            <person name="Nakagawa J."/>
        </authorList>
    </citation>
    <scope>NUCLEOTIDE SEQUENCE [LARGE SCALE GENOMIC DNA]</scope>
    <source>
        <strain evidence="2 3">FOKN1</strain>
    </source>
</reference>
<proteinExistence type="predicted"/>
<dbReference type="Pfam" id="PF04326">
    <property type="entry name" value="SLFN_AlbA_2"/>
    <property type="match status" value="1"/>
</dbReference>
<gene>
    <name evidence="2" type="ORF">FOKN1_0209</name>
</gene>
<dbReference type="Gene3D" id="3.30.950.30">
    <property type="entry name" value="Schlafen, AAA domain"/>
    <property type="match status" value="1"/>
</dbReference>
<name>A0A1Z4VM78_9GAMM</name>
<dbReference type="Gene3D" id="3.30.565.60">
    <property type="match status" value="1"/>
</dbReference>
<dbReference type="Proteomes" id="UP000218765">
    <property type="component" value="Chromosome"/>
</dbReference>
<evidence type="ECO:0000313" key="3">
    <source>
        <dbReference type="Proteomes" id="UP000218765"/>
    </source>
</evidence>
<dbReference type="AlphaFoldDB" id="A0A1Z4VM78"/>
<dbReference type="PANTHER" id="PTHR30595:SF6">
    <property type="entry name" value="SCHLAFEN ALBA-2 DOMAIN-CONTAINING PROTEIN"/>
    <property type="match status" value="1"/>
</dbReference>
<dbReference type="InterPro" id="IPR038461">
    <property type="entry name" value="Schlafen_AlbA_2_dom_sf"/>
</dbReference>
<organism evidence="2 3">
    <name type="scientific">Thiohalobacter thiocyanaticus</name>
    <dbReference type="NCBI Taxonomy" id="585455"/>
    <lineage>
        <taxon>Bacteria</taxon>
        <taxon>Pseudomonadati</taxon>
        <taxon>Pseudomonadota</taxon>
        <taxon>Gammaproteobacteria</taxon>
        <taxon>Thiohalobacterales</taxon>
        <taxon>Thiohalobacteraceae</taxon>
        <taxon>Thiohalobacter</taxon>
    </lineage>
</organism>